<keyword evidence="2" id="KW-1185">Reference proteome</keyword>
<evidence type="ECO:0000313" key="2">
    <source>
        <dbReference type="Proteomes" id="UP000199766"/>
    </source>
</evidence>
<sequence>MTENPQTHCVVRAMTESDWPTVQAGFMHSFVDHRTPAVWAWRYQWHLPDQVGRRAAISQAPDGTVAAFVGASVHRCWLQGQEWPLCLARDHYSHPLWRGRVGTARQGPLVAAAQIFHTNADASAVAIAVGIGLERRVRLESLLGLCSLYQGGSWWRLTLSATHKPEHGYTVQVVPTHFAEPVWDALWAERRQNLQAALVRDQAFLAWRFDDRQGRCYWRFALWSVLSAVPLGFVVLTPTAAGQAVLVDLMLPEQPQAVRDAWNQIIQWLQGHGISEVSTFLGQACPAYPWLARWGFIPTEPPLPVQAVYRSYSAVPDGIDFDRDYAFTLADSDLY</sequence>
<evidence type="ECO:0008006" key="3">
    <source>
        <dbReference type="Google" id="ProtNLM"/>
    </source>
</evidence>
<evidence type="ECO:0000313" key="1">
    <source>
        <dbReference type="EMBL" id="SEQ46458.1"/>
    </source>
</evidence>
<dbReference type="SUPFAM" id="SSF55729">
    <property type="entry name" value="Acyl-CoA N-acyltransferases (Nat)"/>
    <property type="match status" value="1"/>
</dbReference>
<organism evidence="1 2">
    <name type="scientific">Giesbergeria anulus</name>
    <dbReference type="NCBI Taxonomy" id="180197"/>
    <lineage>
        <taxon>Bacteria</taxon>
        <taxon>Pseudomonadati</taxon>
        <taxon>Pseudomonadota</taxon>
        <taxon>Betaproteobacteria</taxon>
        <taxon>Burkholderiales</taxon>
        <taxon>Comamonadaceae</taxon>
        <taxon>Giesbergeria</taxon>
    </lineage>
</organism>
<dbReference type="InterPro" id="IPR016181">
    <property type="entry name" value="Acyl_CoA_acyltransferase"/>
</dbReference>
<dbReference type="RefSeq" id="WP_091452855.1">
    <property type="nucleotide sequence ID" value="NZ_FOGD01000001.1"/>
</dbReference>
<dbReference type="STRING" id="180197.SAMN02982919_00747"/>
<accession>A0A1H9G9K3</accession>
<name>A0A1H9G9K3_9BURK</name>
<dbReference type="AlphaFoldDB" id="A0A1H9G9K3"/>
<dbReference type="EMBL" id="FOGD01000001">
    <property type="protein sequence ID" value="SEQ46458.1"/>
    <property type="molecule type" value="Genomic_DNA"/>
</dbReference>
<dbReference type="Proteomes" id="UP000199766">
    <property type="component" value="Unassembled WGS sequence"/>
</dbReference>
<protein>
    <recommendedName>
        <fullName evidence="3">Acetyltransferase (GNAT) domain-containing protein</fullName>
    </recommendedName>
</protein>
<proteinExistence type="predicted"/>
<reference evidence="1 2" key="1">
    <citation type="submission" date="2016-10" db="EMBL/GenBank/DDBJ databases">
        <authorList>
            <person name="de Groot N.N."/>
        </authorList>
    </citation>
    <scope>NUCLEOTIDE SEQUENCE [LARGE SCALE GENOMIC DNA]</scope>
    <source>
        <strain evidence="1 2">ATCC 35958</strain>
    </source>
</reference>
<gene>
    <name evidence="1" type="ORF">SAMN02982919_00747</name>
</gene>